<dbReference type="EMBL" id="BMOK01000001">
    <property type="protein sequence ID" value="GGL43443.1"/>
    <property type="molecule type" value="Genomic_DNA"/>
</dbReference>
<keyword evidence="2" id="KW-1185">Reference proteome</keyword>
<name>A0A917VY61_9BACL</name>
<evidence type="ECO:0000313" key="1">
    <source>
        <dbReference type="EMBL" id="GGL43443.1"/>
    </source>
</evidence>
<organism evidence="1 2">
    <name type="scientific">Sporolactobacillus putidus</name>
    <dbReference type="NCBI Taxonomy" id="492735"/>
    <lineage>
        <taxon>Bacteria</taxon>
        <taxon>Bacillati</taxon>
        <taxon>Bacillota</taxon>
        <taxon>Bacilli</taxon>
        <taxon>Bacillales</taxon>
        <taxon>Sporolactobacillaceae</taxon>
        <taxon>Sporolactobacillus</taxon>
    </lineage>
</organism>
<proteinExistence type="predicted"/>
<accession>A0A917VY61</accession>
<evidence type="ECO:0000313" key="2">
    <source>
        <dbReference type="Proteomes" id="UP000654670"/>
    </source>
</evidence>
<reference evidence="1" key="2">
    <citation type="submission" date="2020-09" db="EMBL/GenBank/DDBJ databases">
        <authorList>
            <person name="Sun Q."/>
            <person name="Ohkuma M."/>
        </authorList>
    </citation>
    <scope>NUCLEOTIDE SEQUENCE</scope>
    <source>
        <strain evidence="1">JCM 15325</strain>
    </source>
</reference>
<gene>
    <name evidence="1" type="ORF">GCM10007968_04210</name>
</gene>
<comment type="caution">
    <text evidence="1">The sequence shown here is derived from an EMBL/GenBank/DDBJ whole genome shotgun (WGS) entry which is preliminary data.</text>
</comment>
<reference evidence="1" key="1">
    <citation type="journal article" date="2014" name="Int. J. Syst. Evol. Microbiol.">
        <title>Complete genome sequence of Corynebacterium casei LMG S-19264T (=DSM 44701T), isolated from a smear-ripened cheese.</title>
        <authorList>
            <consortium name="US DOE Joint Genome Institute (JGI-PGF)"/>
            <person name="Walter F."/>
            <person name="Albersmeier A."/>
            <person name="Kalinowski J."/>
            <person name="Ruckert C."/>
        </authorList>
    </citation>
    <scope>NUCLEOTIDE SEQUENCE</scope>
    <source>
        <strain evidence="1">JCM 15325</strain>
    </source>
</reference>
<dbReference type="Proteomes" id="UP000654670">
    <property type="component" value="Unassembled WGS sequence"/>
</dbReference>
<sequence>MAAICYGKIILKIKEAGKQMDNLRNTDARVAAWKTGDDGCARIFALYPCEFSRTDRKG</sequence>
<protein>
    <submittedName>
        <fullName evidence="1">Uncharacterized protein</fullName>
    </submittedName>
</protein>
<dbReference type="AlphaFoldDB" id="A0A917VY61"/>